<dbReference type="Gramene" id="Psat2g130920.2">
    <property type="protein sequence ID" value="Psat2g130920.2.cds"/>
    <property type="gene ID" value="Psat2g130920"/>
</dbReference>
<dbReference type="Gramene" id="PSAT_LOCUS8752_t1">
    <property type="protein sequence ID" value="CAL5188577.1"/>
    <property type="gene ID" value="PSAT_LOCUS8752"/>
</dbReference>
<protein>
    <submittedName>
        <fullName evidence="2">Uncharacterized protein</fullName>
    </submittedName>
</protein>
<feature type="compositionally biased region" description="Polar residues" evidence="1">
    <location>
        <begin position="328"/>
        <end position="347"/>
    </location>
</feature>
<feature type="region of interest" description="Disordered" evidence="1">
    <location>
        <begin position="116"/>
        <end position="178"/>
    </location>
</feature>
<evidence type="ECO:0000256" key="1">
    <source>
        <dbReference type="SAM" id="MobiDB-lite"/>
    </source>
</evidence>
<organism evidence="2 3">
    <name type="scientific">Pisum sativum</name>
    <name type="common">Garden pea</name>
    <name type="synonym">Lathyrus oleraceus</name>
    <dbReference type="NCBI Taxonomy" id="3888"/>
    <lineage>
        <taxon>Eukaryota</taxon>
        <taxon>Viridiplantae</taxon>
        <taxon>Streptophyta</taxon>
        <taxon>Embryophyta</taxon>
        <taxon>Tracheophyta</taxon>
        <taxon>Spermatophyta</taxon>
        <taxon>Magnoliopsida</taxon>
        <taxon>eudicotyledons</taxon>
        <taxon>Gunneridae</taxon>
        <taxon>Pentapetalae</taxon>
        <taxon>rosids</taxon>
        <taxon>fabids</taxon>
        <taxon>Fabales</taxon>
        <taxon>Fabaceae</taxon>
        <taxon>Papilionoideae</taxon>
        <taxon>50 kb inversion clade</taxon>
        <taxon>NPAAA clade</taxon>
        <taxon>Hologalegina</taxon>
        <taxon>IRL clade</taxon>
        <taxon>Fabeae</taxon>
        <taxon>Lathyrus</taxon>
    </lineage>
</organism>
<proteinExistence type="predicted"/>
<accession>A0A9D4YDZ0</accession>
<dbReference type="PANTHER" id="PTHR33673:SF36">
    <property type="entry name" value="MYB-LIKE PROTEIN Q"/>
    <property type="match status" value="1"/>
</dbReference>
<feature type="region of interest" description="Disordered" evidence="1">
    <location>
        <begin position="328"/>
        <end position="348"/>
    </location>
</feature>
<gene>
    <name evidence="2" type="ORF">KIW84_023830</name>
</gene>
<dbReference type="PANTHER" id="PTHR33673">
    <property type="entry name" value="SUPPRESSOR SRP40-LIKE PROTEIN"/>
    <property type="match status" value="1"/>
</dbReference>
<reference evidence="2 3" key="1">
    <citation type="journal article" date="2022" name="Nat. Genet.">
        <title>Improved pea reference genome and pan-genome highlight genomic features and evolutionary characteristics.</title>
        <authorList>
            <person name="Yang T."/>
            <person name="Liu R."/>
            <person name="Luo Y."/>
            <person name="Hu S."/>
            <person name="Wang D."/>
            <person name="Wang C."/>
            <person name="Pandey M.K."/>
            <person name="Ge S."/>
            <person name="Xu Q."/>
            <person name="Li N."/>
            <person name="Li G."/>
            <person name="Huang Y."/>
            <person name="Saxena R.K."/>
            <person name="Ji Y."/>
            <person name="Li M."/>
            <person name="Yan X."/>
            <person name="He Y."/>
            <person name="Liu Y."/>
            <person name="Wang X."/>
            <person name="Xiang C."/>
            <person name="Varshney R.K."/>
            <person name="Ding H."/>
            <person name="Gao S."/>
            <person name="Zong X."/>
        </authorList>
    </citation>
    <scope>NUCLEOTIDE SEQUENCE [LARGE SCALE GENOMIC DNA]</scope>
    <source>
        <strain evidence="2 3">cv. Zhongwan 6</strain>
    </source>
</reference>
<comment type="caution">
    <text evidence="2">The sequence shown here is derived from an EMBL/GenBank/DDBJ whole genome shotgun (WGS) entry which is preliminary data.</text>
</comment>
<dbReference type="EMBL" id="JAMSHJ010000002">
    <property type="protein sequence ID" value="KAI5437861.1"/>
    <property type="molecule type" value="Genomic_DNA"/>
</dbReference>
<dbReference type="AlphaFoldDB" id="A0A9D4YDZ0"/>
<feature type="region of interest" description="Disordered" evidence="1">
    <location>
        <begin position="68"/>
        <end position="95"/>
    </location>
</feature>
<evidence type="ECO:0000313" key="2">
    <source>
        <dbReference type="EMBL" id="KAI5437861.1"/>
    </source>
</evidence>
<name>A0A9D4YDZ0_PEA</name>
<sequence length="496" mass="55311">MEATSVQMYPETLDHSIKEHARTHSETIDDIQSIENSSVKVVNGSERSSDSETQIDVITRCESGENSYSVTHINGTKSLSSSDRRSSSSSLSESSSDDFYRIDALKFNTSDASELASKSEKGYISSSESSEKSETSFVSRSESSAKSEKSYVYSSESPAKSEVDDSPAKSEVDDSPTVPTSTYEVYNLAYSQKGMSPTISPPIQVMDRSGRFDSTRIPSSVFEENNSSNSPLEWSIASNESLFSIHIGHHSFNRDHTFKVDELHMSEELTKPAELNMFNRLPSVTIEEIDTDSQTADIEKLEKSEESFKFKPKPNEDQNDIKTLHQTASSISTKSSVRSPSSDSGTMGHSFVPLKKRSRGLCFGCNCCWAFCHHNWPTCCHCKWPTCCCTWPSCKCSCGWLLCGFCNSGRVSPILTETTERNSFMKTNTPSPRKHSYKEELETTSNSTSSFWYCFKSEQACDVCSNSSSNCRSWFYCFSCPSCTCKLSCTKCKGWY</sequence>
<dbReference type="Proteomes" id="UP001058974">
    <property type="component" value="Chromosome 2"/>
</dbReference>
<keyword evidence="3" id="KW-1185">Reference proteome</keyword>
<dbReference type="OrthoDB" id="1302201at2759"/>
<evidence type="ECO:0000313" key="3">
    <source>
        <dbReference type="Proteomes" id="UP001058974"/>
    </source>
</evidence>
<feature type="compositionally biased region" description="Basic and acidic residues" evidence="1">
    <location>
        <begin position="159"/>
        <end position="172"/>
    </location>
</feature>
<feature type="compositionally biased region" description="Polar residues" evidence="1">
    <location>
        <begin position="68"/>
        <end position="77"/>
    </location>
</feature>
<dbReference type="Gramene" id="Psat02G0383000-T1">
    <property type="protein sequence ID" value="KAI5437861.1"/>
    <property type="gene ID" value="KIW84_023830"/>
</dbReference>